<feature type="region of interest" description="Disordered" evidence="1">
    <location>
        <begin position="1"/>
        <end position="50"/>
    </location>
</feature>
<accession>A0A6J5YV14</accession>
<name>A0A6J5YV14_9ZZZZ</name>
<reference evidence="2" key="1">
    <citation type="submission" date="2020-05" db="EMBL/GenBank/DDBJ databases">
        <authorList>
            <person name="Chiriac C."/>
            <person name="Salcher M."/>
            <person name="Ghai R."/>
            <person name="Kavagutti S V."/>
        </authorList>
    </citation>
    <scope>NUCLEOTIDE SEQUENCE</scope>
</reference>
<dbReference type="InterPro" id="IPR018721">
    <property type="entry name" value="DUF2252"/>
</dbReference>
<dbReference type="PANTHER" id="PTHR39441">
    <property type="entry name" value="DUF2252 DOMAIN-CONTAINING PROTEIN"/>
    <property type="match status" value="1"/>
</dbReference>
<evidence type="ECO:0000256" key="1">
    <source>
        <dbReference type="SAM" id="MobiDB-lite"/>
    </source>
</evidence>
<dbReference type="EMBL" id="CAESAL010000010">
    <property type="protein sequence ID" value="CAB4334345.1"/>
    <property type="molecule type" value="Genomic_DNA"/>
</dbReference>
<organism evidence="2">
    <name type="scientific">freshwater metagenome</name>
    <dbReference type="NCBI Taxonomy" id="449393"/>
    <lineage>
        <taxon>unclassified sequences</taxon>
        <taxon>metagenomes</taxon>
        <taxon>ecological metagenomes</taxon>
    </lineage>
</organism>
<sequence>MTFDDSGATASPTALRPLMHTGGELMTREERRQQGKSRRKAATRSSHAGWTAPISRRSPMAILEDQNRRRFPDLIPLRWGRMVASPFTFYRGAAAVMAADLAPTPVSGLDVQVCGDAHLQNFGLFASAERNLLFDVNDFDETLPGPWEWDVKRLAVSVELAARDNSFTADEATAATLQSVSAYRTWMALLADQSQLDVWYSKIDIDKILPMLPSTEEQKRSLKFVERARRHTTLQAIDKLTEVVDGHRRIVDNPPIVEHLPDLTTYHAVHMVLDRYKETLQEDRRLLLERFEIIDIARKVVGVGSVGTHCWIALCTADREDDDPLFLQIKEANRSVMEPWLGASSYTTHGERVVVGQRLMQAASDMFLGWTRFRERHYYIRQLRDMKGSADVSTMSPTLLGSYAGVCGLTLARAHARTGDPIAISSYLGDNDVFDNAIVSFSKDYADQTERDHAELRSAIDSGRVEALEGI</sequence>
<protein>
    <submittedName>
        <fullName evidence="2">Unannotated protein</fullName>
    </submittedName>
</protein>
<dbReference type="Pfam" id="PF10009">
    <property type="entry name" value="DUF2252"/>
    <property type="match status" value="1"/>
</dbReference>
<gene>
    <name evidence="2" type="ORF">UFOPK3331_00458</name>
</gene>
<dbReference type="AlphaFoldDB" id="A0A6J5YV14"/>
<proteinExistence type="predicted"/>
<dbReference type="PANTHER" id="PTHR39441:SF1">
    <property type="entry name" value="DUF2252 DOMAIN-CONTAINING PROTEIN"/>
    <property type="match status" value="1"/>
</dbReference>
<evidence type="ECO:0000313" key="2">
    <source>
        <dbReference type="EMBL" id="CAB4334345.1"/>
    </source>
</evidence>